<dbReference type="InterPro" id="IPR019079">
    <property type="entry name" value="Capsule_synth_CapA"/>
</dbReference>
<dbReference type="CDD" id="cd07381">
    <property type="entry name" value="MPP_CapA"/>
    <property type="match status" value="1"/>
</dbReference>
<comment type="caution">
    <text evidence="5">The sequence shown here is derived from an EMBL/GenBank/DDBJ whole genome shotgun (WGS) entry which is preliminary data.</text>
</comment>
<feature type="region of interest" description="Disordered" evidence="2">
    <location>
        <begin position="75"/>
        <end position="95"/>
    </location>
</feature>
<keyword evidence="3" id="KW-1133">Transmembrane helix</keyword>
<keyword evidence="3" id="KW-0812">Transmembrane</keyword>
<dbReference type="InterPro" id="IPR029052">
    <property type="entry name" value="Metallo-depent_PP-like"/>
</dbReference>
<reference evidence="5" key="2">
    <citation type="submission" date="2021-04" db="EMBL/GenBank/DDBJ databases">
        <authorList>
            <person name="Gilroy R."/>
        </authorList>
    </citation>
    <scope>NUCLEOTIDE SEQUENCE</scope>
    <source>
        <strain evidence="5">ChiBcec8-14828</strain>
    </source>
</reference>
<accession>A0A9D2M0K5</accession>
<evidence type="ECO:0000256" key="1">
    <source>
        <dbReference type="ARBA" id="ARBA00005662"/>
    </source>
</evidence>
<proteinExistence type="inferred from homology"/>
<comment type="similarity">
    <text evidence="1">Belongs to the CapA family.</text>
</comment>
<dbReference type="AlphaFoldDB" id="A0A9D2M0K5"/>
<dbReference type="PANTHER" id="PTHR33393:SF12">
    <property type="entry name" value="CAPSULE BIOSYNTHESIS PROTEIN CAPA"/>
    <property type="match status" value="1"/>
</dbReference>
<dbReference type="Gene3D" id="3.60.21.10">
    <property type="match status" value="1"/>
</dbReference>
<protein>
    <submittedName>
        <fullName evidence="5">CapA family protein</fullName>
    </submittedName>
</protein>
<name>A0A9D2M0K5_9FIRM</name>
<dbReference type="Pfam" id="PF09587">
    <property type="entry name" value="PGA_cap"/>
    <property type="match status" value="1"/>
</dbReference>
<dbReference type="Proteomes" id="UP000824209">
    <property type="component" value="Unassembled WGS sequence"/>
</dbReference>
<feature type="compositionally biased region" description="Polar residues" evidence="2">
    <location>
        <begin position="76"/>
        <end position="94"/>
    </location>
</feature>
<dbReference type="PANTHER" id="PTHR33393">
    <property type="entry name" value="POLYGLUTAMINE SYNTHESIS ACCESSORY PROTEIN RV0574C-RELATED"/>
    <property type="match status" value="1"/>
</dbReference>
<evidence type="ECO:0000256" key="2">
    <source>
        <dbReference type="SAM" id="MobiDB-lite"/>
    </source>
</evidence>
<dbReference type="InterPro" id="IPR052169">
    <property type="entry name" value="CW_Biosynth-Accessory"/>
</dbReference>
<evidence type="ECO:0000256" key="3">
    <source>
        <dbReference type="SAM" id="Phobius"/>
    </source>
</evidence>
<feature type="domain" description="Capsule synthesis protein CapA" evidence="4">
    <location>
        <begin position="99"/>
        <end position="346"/>
    </location>
</feature>
<reference evidence="5" key="1">
    <citation type="journal article" date="2021" name="PeerJ">
        <title>Extensive microbial diversity within the chicken gut microbiome revealed by metagenomics and culture.</title>
        <authorList>
            <person name="Gilroy R."/>
            <person name="Ravi A."/>
            <person name="Getino M."/>
            <person name="Pursley I."/>
            <person name="Horton D.L."/>
            <person name="Alikhan N.F."/>
            <person name="Baker D."/>
            <person name="Gharbi K."/>
            <person name="Hall N."/>
            <person name="Watson M."/>
            <person name="Adriaenssens E.M."/>
            <person name="Foster-Nyarko E."/>
            <person name="Jarju S."/>
            <person name="Secka A."/>
            <person name="Antonio M."/>
            <person name="Oren A."/>
            <person name="Chaudhuri R.R."/>
            <person name="La Ragione R."/>
            <person name="Hildebrand F."/>
            <person name="Pallen M.J."/>
        </authorList>
    </citation>
    <scope>NUCLEOTIDE SEQUENCE</scope>
    <source>
        <strain evidence="5">ChiBcec8-14828</strain>
    </source>
</reference>
<dbReference type="EMBL" id="DWYA01000010">
    <property type="protein sequence ID" value="HJB38962.1"/>
    <property type="molecule type" value="Genomic_DNA"/>
</dbReference>
<evidence type="ECO:0000313" key="6">
    <source>
        <dbReference type="Proteomes" id="UP000824209"/>
    </source>
</evidence>
<feature type="region of interest" description="Disordered" evidence="2">
    <location>
        <begin position="1"/>
        <end position="34"/>
    </location>
</feature>
<feature type="compositionally biased region" description="Basic residues" evidence="2">
    <location>
        <begin position="19"/>
        <end position="34"/>
    </location>
</feature>
<keyword evidence="3" id="KW-0472">Membrane</keyword>
<evidence type="ECO:0000259" key="4">
    <source>
        <dbReference type="SMART" id="SM00854"/>
    </source>
</evidence>
<evidence type="ECO:0000313" key="5">
    <source>
        <dbReference type="EMBL" id="HJB38962.1"/>
    </source>
</evidence>
<dbReference type="SMART" id="SM00854">
    <property type="entry name" value="PGA_cap"/>
    <property type="match status" value="1"/>
</dbReference>
<sequence>MGNGGGATVQKRRDEPHKPAHVRKPQPKRKKKTGKAVGFGIAAVGVCILTAAVFGLVSSAITSAPQPAAAVGVPQSTAQSGSAAPADSQPQQPKVETVRFSATGDNLIHDGIYLQAAKRTGGTGYDFAPVYENLKEFYAGFDLNWLNQETLITDEIEPSGYPQFCTPAACGQAVYDLGMRVISMSNNHAYDKYAKGVEATLRFWDSMPDDVLTTGLWSDTQQIPVLEKNGITFAFLSYTDYTNGIPEPEGTPARVIYTSEETLIQQQIQQAAQTADVVVVGFHWGVENSHEVSEAQRALAQKAADWGADVIIGTHPHVIQAIETVTSADGRTVPVAYSLGNFVSAQQYADQMISIVLTFDVTKTTQPDGISTVEIGNVKAVPSVTHYDAGYTNIRQYLLRDYTEELAAQHGTRASSGRFDLAYIREVLTHWIDESYLQWD</sequence>
<organism evidence="5 6">
    <name type="scientific">Candidatus Ruthenibacterium avium</name>
    <dbReference type="NCBI Taxonomy" id="2838751"/>
    <lineage>
        <taxon>Bacteria</taxon>
        <taxon>Bacillati</taxon>
        <taxon>Bacillota</taxon>
        <taxon>Clostridia</taxon>
        <taxon>Eubacteriales</taxon>
        <taxon>Oscillospiraceae</taxon>
        <taxon>Ruthenibacterium</taxon>
    </lineage>
</organism>
<dbReference type="SUPFAM" id="SSF56300">
    <property type="entry name" value="Metallo-dependent phosphatases"/>
    <property type="match status" value="1"/>
</dbReference>
<feature type="transmembrane region" description="Helical" evidence="3">
    <location>
        <begin position="36"/>
        <end position="57"/>
    </location>
</feature>
<gene>
    <name evidence="5" type="ORF">H9943_01040</name>
</gene>